<evidence type="ECO:0000313" key="4">
    <source>
        <dbReference type="Proteomes" id="UP000653056"/>
    </source>
</evidence>
<gene>
    <name evidence="3" type="ORF">GCM10007160_40400</name>
</gene>
<feature type="domain" description="Sodium symporter small subunit" evidence="2">
    <location>
        <begin position="29"/>
        <end position="104"/>
    </location>
</feature>
<keyword evidence="4" id="KW-1185">Reference proteome</keyword>
<keyword evidence="1" id="KW-0812">Transmembrane</keyword>
<evidence type="ECO:0000256" key="1">
    <source>
        <dbReference type="SAM" id="Phobius"/>
    </source>
</evidence>
<feature type="transmembrane region" description="Helical" evidence="1">
    <location>
        <begin position="73"/>
        <end position="93"/>
    </location>
</feature>
<comment type="caution">
    <text evidence="3">The sequence shown here is derived from an EMBL/GenBank/DDBJ whole genome shotgun (WGS) entry which is preliminary data.</text>
</comment>
<evidence type="ECO:0000313" key="3">
    <source>
        <dbReference type="EMBL" id="GGY08919.1"/>
    </source>
</evidence>
<dbReference type="EMBL" id="BMXS01000032">
    <property type="protein sequence ID" value="GGY08919.1"/>
    <property type="molecule type" value="Genomic_DNA"/>
</dbReference>
<keyword evidence="1" id="KW-0472">Membrane</keyword>
<organism evidence="3 4">
    <name type="scientific">Litchfieldella qijiaojingensis</name>
    <dbReference type="NCBI Taxonomy" id="980347"/>
    <lineage>
        <taxon>Bacteria</taxon>
        <taxon>Pseudomonadati</taxon>
        <taxon>Pseudomonadota</taxon>
        <taxon>Gammaproteobacteria</taxon>
        <taxon>Oceanospirillales</taxon>
        <taxon>Halomonadaceae</taxon>
        <taxon>Litchfieldella</taxon>
    </lineage>
</organism>
<dbReference type="Proteomes" id="UP000653056">
    <property type="component" value="Unassembled WGS sequence"/>
</dbReference>
<dbReference type="InterPro" id="IPR019886">
    <property type="entry name" value="Na_symporter_ssu"/>
</dbReference>
<evidence type="ECO:0000259" key="2">
    <source>
        <dbReference type="Pfam" id="PF13937"/>
    </source>
</evidence>
<name>A0ABQ2ZAW9_9GAMM</name>
<proteinExistence type="predicted"/>
<dbReference type="Pfam" id="PF13937">
    <property type="entry name" value="DUF4212"/>
    <property type="match status" value="1"/>
</dbReference>
<sequence>MLNLSLQMQPFTSQQAESNTMADDKSNAAAYWKANVRLITGCLIVWALVSYGFAILLRPLLSGIPVGGTDLGFWFAQQGSILTFIGIIFFYAWKMNRLDKKFGLEE</sequence>
<protein>
    <submittedName>
        <fullName evidence="3">Membrane protein</fullName>
    </submittedName>
</protein>
<keyword evidence="1" id="KW-1133">Transmembrane helix</keyword>
<accession>A0ABQ2ZAW9</accession>
<feature type="transmembrane region" description="Helical" evidence="1">
    <location>
        <begin position="38"/>
        <end position="61"/>
    </location>
</feature>
<reference evidence="4" key="1">
    <citation type="journal article" date="2019" name="Int. J. Syst. Evol. Microbiol.">
        <title>The Global Catalogue of Microorganisms (GCM) 10K type strain sequencing project: providing services to taxonomists for standard genome sequencing and annotation.</title>
        <authorList>
            <consortium name="The Broad Institute Genomics Platform"/>
            <consortium name="The Broad Institute Genome Sequencing Center for Infectious Disease"/>
            <person name="Wu L."/>
            <person name="Ma J."/>
        </authorList>
    </citation>
    <scope>NUCLEOTIDE SEQUENCE [LARGE SCALE GENOMIC DNA]</scope>
    <source>
        <strain evidence="4">KCTC 22228</strain>
    </source>
</reference>
<dbReference type="NCBIfam" id="TIGR03647">
    <property type="entry name" value="Na_symport_sm"/>
    <property type="match status" value="1"/>
</dbReference>